<protein>
    <submittedName>
        <fullName evidence="6">Endo-1,4-beta-xylanase</fullName>
    </submittedName>
</protein>
<reference evidence="6" key="1">
    <citation type="submission" date="2021-06" db="EMBL/GenBank/DDBJ databases">
        <title>Collection of gut derived symbiotic bacterial strains cultured from healthy donors.</title>
        <authorList>
            <person name="Lin H."/>
            <person name="Littmann E."/>
            <person name="Pamer E.G."/>
        </authorList>
    </citation>
    <scope>NUCLEOTIDE SEQUENCE</scope>
    <source>
        <strain evidence="6">MSK.21.60</strain>
    </source>
</reference>
<dbReference type="GO" id="GO:0000272">
    <property type="term" value="P:polysaccharide catabolic process"/>
    <property type="evidence" value="ECO:0007669"/>
    <property type="project" value="UniProtKB-KW"/>
</dbReference>
<feature type="signal peptide" evidence="4">
    <location>
        <begin position="1"/>
        <end position="22"/>
    </location>
</feature>
<dbReference type="InterPro" id="IPR001000">
    <property type="entry name" value="GH10_dom"/>
</dbReference>
<dbReference type="PROSITE" id="PS51257">
    <property type="entry name" value="PROKAR_LIPOPROTEIN"/>
    <property type="match status" value="1"/>
</dbReference>
<keyword evidence="1" id="KW-0378">Hydrolase</keyword>
<comment type="caution">
    <text evidence="6">The sequence shown here is derived from an EMBL/GenBank/DDBJ whole genome shotgun (WGS) entry which is preliminary data.</text>
</comment>
<organism evidence="6 7">
    <name type="scientific">Segatella copri</name>
    <dbReference type="NCBI Taxonomy" id="165179"/>
    <lineage>
        <taxon>Bacteria</taxon>
        <taxon>Pseudomonadati</taxon>
        <taxon>Bacteroidota</taxon>
        <taxon>Bacteroidia</taxon>
        <taxon>Bacteroidales</taxon>
        <taxon>Prevotellaceae</taxon>
        <taxon>Segatella</taxon>
    </lineage>
</organism>
<evidence type="ECO:0000256" key="4">
    <source>
        <dbReference type="SAM" id="SignalP"/>
    </source>
</evidence>
<feature type="chain" id="PRO_5043318944" evidence="4">
    <location>
        <begin position="23"/>
        <end position="551"/>
    </location>
</feature>
<keyword evidence="2" id="KW-0119">Carbohydrate metabolism</keyword>
<dbReference type="EMBL" id="JAHOEP010000044">
    <property type="protein sequence ID" value="MBV3409302.1"/>
    <property type="molecule type" value="Genomic_DNA"/>
</dbReference>
<dbReference type="AlphaFoldDB" id="A0AAW4NEC0"/>
<dbReference type="Pfam" id="PF00331">
    <property type="entry name" value="Glyco_hydro_10"/>
    <property type="match status" value="1"/>
</dbReference>
<dbReference type="RefSeq" id="WP_217327052.1">
    <property type="nucleotide sequence ID" value="NZ_JAHOEK010000046.1"/>
</dbReference>
<dbReference type="GO" id="GO:0004553">
    <property type="term" value="F:hydrolase activity, hydrolyzing O-glycosyl compounds"/>
    <property type="evidence" value="ECO:0007669"/>
    <property type="project" value="InterPro"/>
</dbReference>
<gene>
    <name evidence="6" type="ORF">KSW80_12985</name>
</gene>
<dbReference type="Proteomes" id="UP001196316">
    <property type="component" value="Unassembled WGS sequence"/>
</dbReference>
<evidence type="ECO:0000313" key="6">
    <source>
        <dbReference type="EMBL" id="MBV3409302.1"/>
    </source>
</evidence>
<evidence type="ECO:0000256" key="3">
    <source>
        <dbReference type="ARBA" id="ARBA00023326"/>
    </source>
</evidence>
<evidence type="ECO:0000256" key="1">
    <source>
        <dbReference type="ARBA" id="ARBA00022801"/>
    </source>
</evidence>
<evidence type="ECO:0000256" key="2">
    <source>
        <dbReference type="ARBA" id="ARBA00023277"/>
    </source>
</evidence>
<sequence length="551" mass="60625">MKKIKNFVLASAAATLLLTGCAEDYQSDFNVNKPESVALAETLNAYDVLKNYTGIHLGAEIASDDALAQNALYSQVLANFNEVTLSDAFSYAGMVADNGDIDTLTVEKAVANAANSGMNVFATAMFNPAQFNVNYMKELTKDTWVEGTQVDTDIVEDFEKYDAGSKLDGDGFSVIAKDPAGQNGKVFSNTKNAKFMSIPIQLPEGAKLKDVQSISFDYRSSNIKKILLLRVKAGESIAEKQFDKPEAKDQWAHYELSMTSLADNITAEDMEANTFSIMVGQGATPQKVYVDNIKLHVAYKTEGYYVDRPAAEKAADVKKGLDAYADALVKKYGDRINTWTVASDLLDDFLGEMKSTDATGDPSEFYPNDYLGDNYVADVCKTIHAVKPDMKLFYEESNMLGNDMKQEGLKNYLAQWNEAGAQIAGVNIKVDLPYHADILEDTKAQYETLLNSLKETGLLVRLSDLNVYPADKSGAIQGISQVTTAQLKEMASFYTYIVNKYLEIIPENQRYGLSFSHVNASNVGVGLWSNYNRLPTYVGVANGLQSKETTW</sequence>
<evidence type="ECO:0000259" key="5">
    <source>
        <dbReference type="Pfam" id="PF00331"/>
    </source>
</evidence>
<accession>A0AAW4NEC0</accession>
<evidence type="ECO:0000313" key="7">
    <source>
        <dbReference type="Proteomes" id="UP001196316"/>
    </source>
</evidence>
<name>A0AAW4NEC0_9BACT</name>
<proteinExistence type="predicted"/>
<keyword evidence="3" id="KW-0624">Polysaccharide degradation</keyword>
<keyword evidence="4" id="KW-0732">Signal</keyword>
<feature type="domain" description="GH10" evidence="5">
    <location>
        <begin position="313"/>
        <end position="503"/>
    </location>
</feature>